<dbReference type="PANTHER" id="PTHR42912">
    <property type="entry name" value="METHYLTRANSFERASE"/>
    <property type="match status" value="1"/>
</dbReference>
<dbReference type="InterPro" id="IPR029063">
    <property type="entry name" value="SAM-dependent_MTases_sf"/>
</dbReference>
<sequence>MDKGLEQDRINQAAWRSSSSLRAYGSASGWSDPGEEAAFEWLAARVDGGPILDVGVGGGRTVPLLKTLGDDYIAVDYTSELVDVCRRNHPDTRVYLMDARDLSAFADGSFSLVVFSYNGIDAVDHDGRVSVLNEFSRVLKPGGLMWFSTHNLAGPSYREGPAQLIRWPQRSANPLAAAIDAARIVYTVPIGTLNYWRNSRFNQEFDGYARRVCAAHKFGILVTYTDFATQRRQLDAAGFHLQAAFGSSTGRQLRDDQDMSGEAWFHFIASKRGA</sequence>
<proteinExistence type="predicted"/>
<dbReference type="CDD" id="cd02440">
    <property type="entry name" value="AdoMet_MTases"/>
    <property type="match status" value="1"/>
</dbReference>
<dbReference type="Gene3D" id="3.40.50.150">
    <property type="entry name" value="Vaccinia Virus protein VP39"/>
    <property type="match status" value="1"/>
</dbReference>
<dbReference type="Proteomes" id="UP000062788">
    <property type="component" value="Unassembled WGS sequence"/>
</dbReference>
<dbReference type="SUPFAM" id="SSF53335">
    <property type="entry name" value="S-adenosyl-L-methionine-dependent methyltransferases"/>
    <property type="match status" value="1"/>
</dbReference>
<name>A0A124P9Y4_9BURK</name>
<evidence type="ECO:0000313" key="3">
    <source>
        <dbReference type="Proteomes" id="UP000062788"/>
    </source>
</evidence>
<dbReference type="PANTHER" id="PTHR42912:SF93">
    <property type="entry name" value="N6-ADENOSINE-METHYLTRANSFERASE TMT1A"/>
    <property type="match status" value="1"/>
</dbReference>
<reference evidence="2 3" key="1">
    <citation type="submission" date="2015-11" db="EMBL/GenBank/DDBJ databases">
        <title>Expanding the genomic diversity of Burkholderia species for the development of highly accurate diagnostics.</title>
        <authorList>
            <person name="Sahl J."/>
            <person name="Keim P."/>
            <person name="Wagner D."/>
        </authorList>
    </citation>
    <scope>NUCLEOTIDE SEQUENCE [LARGE SCALE GENOMIC DNA]</scope>
    <source>
        <strain evidence="2 3">TSV85</strain>
    </source>
</reference>
<feature type="domain" description="Methyltransferase" evidence="1">
    <location>
        <begin position="51"/>
        <end position="143"/>
    </location>
</feature>
<keyword evidence="2" id="KW-0489">Methyltransferase</keyword>
<dbReference type="InterPro" id="IPR050508">
    <property type="entry name" value="Methyltransf_Superfamily"/>
</dbReference>
<gene>
    <name evidence="2" type="ORF">WS67_03840</name>
</gene>
<organism evidence="2 3">
    <name type="scientific">Burkholderia singularis</name>
    <dbReference type="NCBI Taxonomy" id="1503053"/>
    <lineage>
        <taxon>Bacteria</taxon>
        <taxon>Pseudomonadati</taxon>
        <taxon>Pseudomonadota</taxon>
        <taxon>Betaproteobacteria</taxon>
        <taxon>Burkholderiales</taxon>
        <taxon>Burkholderiaceae</taxon>
        <taxon>Burkholderia</taxon>
        <taxon>pseudomallei group</taxon>
    </lineage>
</organism>
<dbReference type="GO" id="GO:0032259">
    <property type="term" value="P:methylation"/>
    <property type="evidence" value="ECO:0007669"/>
    <property type="project" value="UniProtKB-KW"/>
</dbReference>
<keyword evidence="2" id="KW-0808">Transferase</keyword>
<dbReference type="GO" id="GO:0008168">
    <property type="term" value="F:methyltransferase activity"/>
    <property type="evidence" value="ECO:0007669"/>
    <property type="project" value="UniProtKB-KW"/>
</dbReference>
<protein>
    <submittedName>
        <fullName evidence="2">SAM-dependent methyltransferase</fullName>
    </submittedName>
</protein>
<comment type="caution">
    <text evidence="2">The sequence shown here is derived from an EMBL/GenBank/DDBJ whole genome shotgun (WGS) entry which is preliminary data.</text>
</comment>
<dbReference type="InterPro" id="IPR041698">
    <property type="entry name" value="Methyltransf_25"/>
</dbReference>
<accession>A0A124P9Y4</accession>
<dbReference type="Pfam" id="PF13649">
    <property type="entry name" value="Methyltransf_25"/>
    <property type="match status" value="1"/>
</dbReference>
<keyword evidence="3" id="KW-1185">Reference proteome</keyword>
<dbReference type="RefSeq" id="WP_059512662.1">
    <property type="nucleotide sequence ID" value="NZ_LOWA01000008.1"/>
</dbReference>
<evidence type="ECO:0000313" key="2">
    <source>
        <dbReference type="EMBL" id="KVE30007.1"/>
    </source>
</evidence>
<dbReference type="OrthoDB" id="9810247at2"/>
<dbReference type="AlphaFoldDB" id="A0A124P9Y4"/>
<dbReference type="EMBL" id="LOWA01000008">
    <property type="protein sequence ID" value="KVE30007.1"/>
    <property type="molecule type" value="Genomic_DNA"/>
</dbReference>
<evidence type="ECO:0000259" key="1">
    <source>
        <dbReference type="Pfam" id="PF13649"/>
    </source>
</evidence>